<dbReference type="PANTHER" id="PTHR34399">
    <property type="entry name" value="AVIDIN-RELATED"/>
    <property type="match status" value="1"/>
</dbReference>
<sequence length="111" mass="12400">CDLRGLWRNKQESLMEIWAPRDDGSFQGKYLMQVSLSGGCICASPLRGTQHLGKVAQPTFGFTVCWERFSNATAVFVGQCFVDTGGKEVLVIAWLLREPVGSLEDDWRAMK</sequence>
<evidence type="ECO:0000256" key="4">
    <source>
        <dbReference type="ARBA" id="ARBA00022729"/>
    </source>
</evidence>
<dbReference type="PRINTS" id="PR00709">
    <property type="entry name" value="AVIDIN"/>
</dbReference>
<keyword evidence="7 9" id="KW-0092">Biotin</keyword>
<feature type="non-terminal residue" evidence="10">
    <location>
        <position position="1"/>
    </location>
</feature>
<dbReference type="Proteomes" id="UP000534426">
    <property type="component" value="Unassembled WGS sequence"/>
</dbReference>
<comment type="caution">
    <text evidence="10">The sequence shown here is derived from an EMBL/GenBank/DDBJ whole genome shotgun (WGS) entry which is preliminary data.</text>
</comment>
<gene>
    <name evidence="10" type="primary">Avr1</name>
    <name evidence="10" type="ORF">CRYUND_R06225</name>
</gene>
<dbReference type="GO" id="GO:0009374">
    <property type="term" value="F:biotin binding"/>
    <property type="evidence" value="ECO:0007669"/>
    <property type="project" value="UniProtKB-UniRule"/>
</dbReference>
<evidence type="ECO:0000256" key="2">
    <source>
        <dbReference type="ARBA" id="ARBA00006297"/>
    </source>
</evidence>
<name>A0A7K4LF02_9AVES</name>
<dbReference type="EMBL" id="VWPW01012205">
    <property type="protein sequence ID" value="NWJ03305.1"/>
    <property type="molecule type" value="Genomic_DNA"/>
</dbReference>
<evidence type="ECO:0000256" key="3">
    <source>
        <dbReference type="ARBA" id="ARBA00022525"/>
    </source>
</evidence>
<comment type="similarity">
    <text evidence="2 9">Belongs to the avidin/streptavidin family.</text>
</comment>
<protein>
    <recommendedName>
        <fullName evidence="9">Avidin</fullName>
    </recommendedName>
</protein>
<feature type="non-terminal residue" evidence="10">
    <location>
        <position position="111"/>
    </location>
</feature>
<dbReference type="InterPro" id="IPR036896">
    <property type="entry name" value="Avidin-like_sf"/>
</dbReference>
<dbReference type="Pfam" id="PF01382">
    <property type="entry name" value="Avidin"/>
    <property type="match status" value="1"/>
</dbReference>
<dbReference type="SUPFAM" id="SSF50876">
    <property type="entry name" value="Avidin/streptavidin"/>
    <property type="match status" value="1"/>
</dbReference>
<evidence type="ECO:0000256" key="1">
    <source>
        <dbReference type="ARBA" id="ARBA00004613"/>
    </source>
</evidence>
<keyword evidence="5 8" id="KW-1015">Disulfide bond</keyword>
<evidence type="ECO:0000256" key="7">
    <source>
        <dbReference type="ARBA" id="ARBA00023267"/>
    </source>
</evidence>
<dbReference type="InterPro" id="IPR005468">
    <property type="entry name" value="Avidin/str"/>
</dbReference>
<evidence type="ECO:0000313" key="11">
    <source>
        <dbReference type="Proteomes" id="UP000534426"/>
    </source>
</evidence>
<proteinExistence type="inferred from homology"/>
<comment type="subunit">
    <text evidence="9">Homotetramer.</text>
</comment>
<reference evidence="10 11" key="1">
    <citation type="submission" date="2019-09" db="EMBL/GenBank/DDBJ databases">
        <title>Bird 10,000 Genomes (B10K) Project - Family phase.</title>
        <authorList>
            <person name="Zhang G."/>
        </authorList>
    </citation>
    <scope>NUCLEOTIDE SEQUENCE [LARGE SCALE GENOMIC DNA]</scope>
    <source>
        <strain evidence="10">B10K-MSB-37135</strain>
        <tissue evidence="10">Heart</tissue>
    </source>
</reference>
<keyword evidence="11" id="KW-1185">Reference proteome</keyword>
<dbReference type="Gene3D" id="2.40.128.30">
    <property type="entry name" value="Avidin-like"/>
    <property type="match status" value="1"/>
</dbReference>
<keyword evidence="6 9" id="KW-0325">Glycoprotein</keyword>
<dbReference type="AlphaFoldDB" id="A0A7K4LF02"/>
<comment type="function">
    <text evidence="9">Forms a strong non-covalent specific complex with biotin.</text>
</comment>
<comment type="subcellular location">
    <subcellularLocation>
        <location evidence="1 9">Secreted</location>
    </subcellularLocation>
</comment>
<keyword evidence="3 9" id="KW-0964">Secreted</keyword>
<evidence type="ECO:0000256" key="8">
    <source>
        <dbReference type="PIRSR" id="PIRSR605468-51"/>
    </source>
</evidence>
<evidence type="ECO:0000256" key="6">
    <source>
        <dbReference type="ARBA" id="ARBA00023180"/>
    </source>
</evidence>
<dbReference type="InterPro" id="IPR005469">
    <property type="entry name" value="Avidin"/>
</dbReference>
<evidence type="ECO:0000256" key="5">
    <source>
        <dbReference type="ARBA" id="ARBA00023157"/>
    </source>
</evidence>
<dbReference type="PROSITE" id="PS51326">
    <property type="entry name" value="AVIDIN_2"/>
    <property type="match status" value="1"/>
</dbReference>
<evidence type="ECO:0000256" key="9">
    <source>
        <dbReference type="RuleBase" id="RU369114"/>
    </source>
</evidence>
<dbReference type="GO" id="GO:0005576">
    <property type="term" value="C:extracellular region"/>
    <property type="evidence" value="ECO:0007669"/>
    <property type="project" value="UniProtKB-SubCell"/>
</dbReference>
<dbReference type="PANTHER" id="PTHR34399:SF3">
    <property type="entry name" value="AVID PROTEIN-RELATED"/>
    <property type="match status" value="1"/>
</dbReference>
<evidence type="ECO:0000313" key="10">
    <source>
        <dbReference type="EMBL" id="NWJ03305.1"/>
    </source>
</evidence>
<organism evidence="10 11">
    <name type="scientific">Crypturellus undulatus</name>
    <dbReference type="NCBI Taxonomy" id="48396"/>
    <lineage>
        <taxon>Eukaryota</taxon>
        <taxon>Metazoa</taxon>
        <taxon>Chordata</taxon>
        <taxon>Craniata</taxon>
        <taxon>Vertebrata</taxon>
        <taxon>Euteleostomi</taxon>
        <taxon>Archelosauria</taxon>
        <taxon>Archosauria</taxon>
        <taxon>Dinosauria</taxon>
        <taxon>Saurischia</taxon>
        <taxon>Theropoda</taxon>
        <taxon>Coelurosauria</taxon>
        <taxon>Aves</taxon>
        <taxon>Palaeognathae</taxon>
        <taxon>Tinamiformes</taxon>
        <taxon>Tinamidae</taxon>
        <taxon>Crypturellus</taxon>
    </lineage>
</organism>
<dbReference type="InterPro" id="IPR051764">
    <property type="entry name" value="Avidin/Streptavidin-rel"/>
</dbReference>
<accession>A0A7K4LF02</accession>
<feature type="disulfide bond" evidence="8">
    <location>
        <begin position="1"/>
        <end position="80"/>
    </location>
</feature>
<keyword evidence="4 9" id="KW-0732">Signal</keyword>